<dbReference type="OrthoDB" id="432493at2759"/>
<name>C5LV89_PERM5</name>
<protein>
    <submittedName>
        <fullName evidence="1">Uncharacterized protein</fullName>
    </submittedName>
</protein>
<gene>
    <name evidence="1" type="ORF">Pmar_PMAR027989</name>
</gene>
<dbReference type="Proteomes" id="UP000007800">
    <property type="component" value="Unassembled WGS sequence"/>
</dbReference>
<sequence length="339" mass="37962">MGECVGLCLSRECGLDVELWLRQEGTCRVLGEWRATGRDYYQPVMPERTTVQSTQVDADRHGTEMNDLLEGSLTPEFSVIRLPGEAPGRVFLMREQATPWRITYPGCPPQQVHDLPWTVREESFVFDGPELLLTTLEHTRLWQQRGRHPTILRGKEYSARGGTFRVVLASDLALGIRRKMAPLWLLIVERRTGNGQEAVSEYHDESLQDFVSEMLSEAGPAGQIDLEIQVHSCMRAVHDRGSDKKSARERLLALYAYNYIELARDAGQMILPGSVSVLLREQEAATSAGRSALPAAALEPVIDAALKPIHLVNPPLPRAVRFSESLFIYGVMFRPIVSS</sequence>
<reference evidence="1 2" key="1">
    <citation type="submission" date="2008-07" db="EMBL/GenBank/DDBJ databases">
        <authorList>
            <person name="El-Sayed N."/>
            <person name="Caler E."/>
            <person name="Inman J."/>
            <person name="Amedeo P."/>
            <person name="Hass B."/>
            <person name="Wortman J."/>
        </authorList>
    </citation>
    <scope>NUCLEOTIDE SEQUENCE [LARGE SCALE GENOMIC DNA]</scope>
    <source>
        <strain evidence="2">ATCC 50983 / TXsc</strain>
    </source>
</reference>
<evidence type="ECO:0000313" key="2">
    <source>
        <dbReference type="Proteomes" id="UP000007800"/>
    </source>
</evidence>
<evidence type="ECO:0000313" key="1">
    <source>
        <dbReference type="EMBL" id="EEQ99327.1"/>
    </source>
</evidence>
<dbReference type="OMA" id="SEPEYCE"/>
<organism evidence="2">
    <name type="scientific">Perkinsus marinus (strain ATCC 50983 / TXsc)</name>
    <dbReference type="NCBI Taxonomy" id="423536"/>
    <lineage>
        <taxon>Eukaryota</taxon>
        <taxon>Sar</taxon>
        <taxon>Alveolata</taxon>
        <taxon>Perkinsozoa</taxon>
        <taxon>Perkinsea</taxon>
        <taxon>Perkinsida</taxon>
        <taxon>Perkinsidae</taxon>
        <taxon>Perkinsus</taxon>
    </lineage>
</organism>
<dbReference type="AlphaFoldDB" id="C5LV89"/>
<keyword evidence="2" id="KW-1185">Reference proteome</keyword>
<dbReference type="RefSeq" id="XP_002766610.1">
    <property type="nucleotide sequence ID" value="XM_002766564.1"/>
</dbReference>
<accession>C5LV89</accession>
<dbReference type="InParanoid" id="C5LV89"/>
<dbReference type="GeneID" id="9045507"/>
<dbReference type="EMBL" id="GG685819">
    <property type="protein sequence ID" value="EEQ99327.1"/>
    <property type="molecule type" value="Genomic_DNA"/>
</dbReference>
<proteinExistence type="predicted"/>